<dbReference type="GO" id="GO:0030286">
    <property type="term" value="C:dynein complex"/>
    <property type="evidence" value="ECO:0007669"/>
    <property type="project" value="UniProtKB-KW"/>
</dbReference>
<dbReference type="InterPro" id="IPR013602">
    <property type="entry name" value="Dynein_heavy_linker"/>
</dbReference>
<gene>
    <name evidence="13" type="primary">DNAH7_7</name>
    <name evidence="13" type="ORF">AVEN_55627_1</name>
</gene>
<dbReference type="Proteomes" id="UP000499080">
    <property type="component" value="Unassembled WGS sequence"/>
</dbReference>
<organism evidence="13 14">
    <name type="scientific">Araneus ventricosus</name>
    <name type="common">Orbweaver spider</name>
    <name type="synonym">Epeira ventricosa</name>
    <dbReference type="NCBI Taxonomy" id="182803"/>
    <lineage>
        <taxon>Eukaryota</taxon>
        <taxon>Metazoa</taxon>
        <taxon>Ecdysozoa</taxon>
        <taxon>Arthropoda</taxon>
        <taxon>Chelicerata</taxon>
        <taxon>Arachnida</taxon>
        <taxon>Araneae</taxon>
        <taxon>Araneomorphae</taxon>
        <taxon>Entelegynae</taxon>
        <taxon>Araneoidea</taxon>
        <taxon>Araneidae</taxon>
        <taxon>Araneus</taxon>
    </lineage>
</organism>
<evidence type="ECO:0000256" key="5">
    <source>
        <dbReference type="ARBA" id="ARBA00022840"/>
    </source>
</evidence>
<evidence type="ECO:0000256" key="3">
    <source>
        <dbReference type="ARBA" id="ARBA00022701"/>
    </source>
</evidence>
<feature type="domain" description="Dynein heavy chain linker" evidence="12">
    <location>
        <begin position="2"/>
        <end position="90"/>
    </location>
</feature>
<dbReference type="GO" id="GO:0005524">
    <property type="term" value="F:ATP binding"/>
    <property type="evidence" value="ECO:0007669"/>
    <property type="project" value="UniProtKB-KW"/>
</dbReference>
<evidence type="ECO:0000256" key="4">
    <source>
        <dbReference type="ARBA" id="ARBA00022741"/>
    </source>
</evidence>
<keyword evidence="4" id="KW-0547">Nucleotide-binding</keyword>
<keyword evidence="7" id="KW-0175">Coiled coil</keyword>
<dbReference type="Pfam" id="PF08393">
    <property type="entry name" value="DHC_N2"/>
    <property type="match status" value="1"/>
</dbReference>
<evidence type="ECO:0000256" key="7">
    <source>
        <dbReference type="ARBA" id="ARBA00023054"/>
    </source>
</evidence>
<keyword evidence="2" id="KW-0963">Cytoplasm</keyword>
<evidence type="ECO:0000313" key="13">
    <source>
        <dbReference type="EMBL" id="GBM28732.1"/>
    </source>
</evidence>
<proteinExistence type="predicted"/>
<keyword evidence="9" id="KW-0505">Motor protein</keyword>
<feature type="non-terminal residue" evidence="13">
    <location>
        <position position="1"/>
    </location>
</feature>
<evidence type="ECO:0000256" key="11">
    <source>
        <dbReference type="ARBA" id="ARBA00023273"/>
    </source>
</evidence>
<evidence type="ECO:0000256" key="9">
    <source>
        <dbReference type="ARBA" id="ARBA00023175"/>
    </source>
</evidence>
<keyword evidence="3" id="KW-0493">Microtubule</keyword>
<keyword evidence="14" id="KW-1185">Reference proteome</keyword>
<protein>
    <submittedName>
        <fullName evidence="13">Dynein heavy chain 7, axonemal</fullName>
    </submittedName>
</protein>
<dbReference type="GO" id="GO:0045505">
    <property type="term" value="F:dynein intermediate chain binding"/>
    <property type="evidence" value="ECO:0007669"/>
    <property type="project" value="InterPro"/>
</dbReference>
<evidence type="ECO:0000256" key="6">
    <source>
        <dbReference type="ARBA" id="ARBA00023017"/>
    </source>
</evidence>
<dbReference type="GO" id="GO:0007018">
    <property type="term" value="P:microtubule-based movement"/>
    <property type="evidence" value="ECO:0007669"/>
    <property type="project" value="InterPro"/>
</dbReference>
<comment type="subcellular location">
    <subcellularLocation>
        <location evidence="1">Cytoplasm</location>
        <location evidence="1">Cytoskeleton</location>
        <location evidence="1">Cilium axoneme</location>
    </subcellularLocation>
</comment>
<dbReference type="FunFam" id="1.10.287.2620:FF:000002">
    <property type="entry name" value="Dynein heavy chain 2, axonemal"/>
    <property type="match status" value="1"/>
</dbReference>
<dbReference type="PANTHER" id="PTHR45703:SF1">
    <property type="entry name" value="DYNEINS HEAVY CHAIN"/>
    <property type="match status" value="1"/>
</dbReference>
<dbReference type="Gene3D" id="1.10.287.2620">
    <property type="match status" value="1"/>
</dbReference>
<name>A0A4Y2EHV3_ARAVE</name>
<reference evidence="13 14" key="1">
    <citation type="journal article" date="2019" name="Sci. Rep.">
        <title>Orb-weaving spider Araneus ventricosus genome elucidates the spidroin gene catalogue.</title>
        <authorList>
            <person name="Kono N."/>
            <person name="Nakamura H."/>
            <person name="Ohtoshi R."/>
            <person name="Moran D.A.P."/>
            <person name="Shinohara A."/>
            <person name="Yoshida Y."/>
            <person name="Fujiwara M."/>
            <person name="Mori M."/>
            <person name="Tomita M."/>
            <person name="Arakawa K."/>
        </authorList>
    </citation>
    <scope>NUCLEOTIDE SEQUENCE [LARGE SCALE GENOMIC DNA]</scope>
</reference>
<evidence type="ECO:0000313" key="14">
    <source>
        <dbReference type="Proteomes" id="UP000499080"/>
    </source>
</evidence>
<dbReference type="GO" id="GO:0051959">
    <property type="term" value="F:dynein light intermediate chain binding"/>
    <property type="evidence" value="ECO:0007669"/>
    <property type="project" value="InterPro"/>
</dbReference>
<evidence type="ECO:0000256" key="1">
    <source>
        <dbReference type="ARBA" id="ARBA00004430"/>
    </source>
</evidence>
<dbReference type="GO" id="GO:0005930">
    <property type="term" value="C:axoneme"/>
    <property type="evidence" value="ECO:0007669"/>
    <property type="project" value="UniProtKB-SubCell"/>
</dbReference>
<comment type="caution">
    <text evidence="13">The sequence shown here is derived from an EMBL/GenBank/DDBJ whole genome shotgun (WGS) entry which is preliminary data.</text>
</comment>
<dbReference type="PANTHER" id="PTHR45703">
    <property type="entry name" value="DYNEIN HEAVY CHAIN"/>
    <property type="match status" value="1"/>
</dbReference>
<evidence type="ECO:0000259" key="12">
    <source>
        <dbReference type="Pfam" id="PF08393"/>
    </source>
</evidence>
<dbReference type="GO" id="GO:0005874">
    <property type="term" value="C:microtubule"/>
    <property type="evidence" value="ECO:0007669"/>
    <property type="project" value="UniProtKB-KW"/>
</dbReference>
<sequence length="110" mass="12712">VRSTVEKFKDYIPLVQTLCNPGLRDRHWDQISEIVGFPLKPDKSTTLAKLIGLNLQEYIPQFEVISEAASKEFKLEKALDKMMEEWSEVCELLYINVQSMIDRSSKNFTG</sequence>
<keyword evidence="8" id="KW-0969">Cilium</keyword>
<keyword evidence="10" id="KW-0206">Cytoskeleton</keyword>
<keyword evidence="6" id="KW-0243">Dynein</keyword>
<dbReference type="AlphaFoldDB" id="A0A4Y2EHV3"/>
<keyword evidence="5" id="KW-0067">ATP-binding</keyword>
<evidence type="ECO:0000256" key="2">
    <source>
        <dbReference type="ARBA" id="ARBA00022490"/>
    </source>
</evidence>
<dbReference type="OrthoDB" id="7303383at2759"/>
<dbReference type="EMBL" id="BGPR01170404">
    <property type="protein sequence ID" value="GBM28732.1"/>
    <property type="molecule type" value="Genomic_DNA"/>
</dbReference>
<evidence type="ECO:0000256" key="8">
    <source>
        <dbReference type="ARBA" id="ARBA00023069"/>
    </source>
</evidence>
<evidence type="ECO:0000256" key="10">
    <source>
        <dbReference type="ARBA" id="ARBA00023212"/>
    </source>
</evidence>
<keyword evidence="11" id="KW-0966">Cell projection</keyword>
<accession>A0A4Y2EHV3</accession>
<dbReference type="InterPro" id="IPR026983">
    <property type="entry name" value="DHC"/>
</dbReference>